<reference evidence="14" key="1">
    <citation type="journal article" date="2019" name="Int. J. Syst. Evol. Microbiol.">
        <title>The Global Catalogue of Microorganisms (GCM) 10K type strain sequencing project: providing services to taxonomists for standard genome sequencing and annotation.</title>
        <authorList>
            <consortium name="The Broad Institute Genomics Platform"/>
            <consortium name="The Broad Institute Genome Sequencing Center for Infectious Disease"/>
            <person name="Wu L."/>
            <person name="Ma J."/>
        </authorList>
    </citation>
    <scope>NUCLEOTIDE SEQUENCE [LARGE SCALE GENOMIC DNA]</scope>
    <source>
        <strain evidence="14">NBRC 108565</strain>
    </source>
</reference>
<keyword evidence="14" id="KW-1185">Reference proteome</keyword>
<keyword evidence="6" id="KW-0378">Hydrolase</keyword>
<comment type="catalytic activity">
    <reaction evidence="10">
        <text>adenosine + phosphate = alpha-D-ribose 1-phosphate + adenine</text>
        <dbReference type="Rhea" id="RHEA:27642"/>
        <dbReference type="ChEBI" id="CHEBI:16335"/>
        <dbReference type="ChEBI" id="CHEBI:16708"/>
        <dbReference type="ChEBI" id="CHEBI:43474"/>
        <dbReference type="ChEBI" id="CHEBI:57720"/>
        <dbReference type="EC" id="2.4.2.1"/>
    </reaction>
    <physiologicalReaction direction="left-to-right" evidence="10">
        <dbReference type="Rhea" id="RHEA:27643"/>
    </physiologicalReaction>
</comment>
<evidence type="ECO:0000256" key="9">
    <source>
        <dbReference type="ARBA" id="ARBA00047989"/>
    </source>
</evidence>
<evidence type="ECO:0000256" key="1">
    <source>
        <dbReference type="ARBA" id="ARBA00000553"/>
    </source>
</evidence>
<dbReference type="InterPro" id="IPR038371">
    <property type="entry name" value="Cu_polyphenol_OxRdtase_sf"/>
</dbReference>
<evidence type="ECO:0000256" key="12">
    <source>
        <dbReference type="RuleBase" id="RU361274"/>
    </source>
</evidence>
<evidence type="ECO:0000256" key="2">
    <source>
        <dbReference type="ARBA" id="ARBA00003215"/>
    </source>
</evidence>
<dbReference type="InterPro" id="IPR003730">
    <property type="entry name" value="Cu_polyphenol_OxRdtase"/>
</dbReference>
<accession>A0ABM8G6R5</accession>
<proteinExistence type="inferred from homology"/>
<dbReference type="PANTHER" id="PTHR30616:SF2">
    <property type="entry name" value="PURINE NUCLEOSIDE PHOSPHORYLASE LACC1"/>
    <property type="match status" value="1"/>
</dbReference>
<dbReference type="RefSeq" id="WP_286217957.1">
    <property type="nucleotide sequence ID" value="NZ_AP027729.1"/>
</dbReference>
<evidence type="ECO:0000256" key="4">
    <source>
        <dbReference type="ARBA" id="ARBA00022679"/>
    </source>
</evidence>
<evidence type="ECO:0000256" key="10">
    <source>
        <dbReference type="ARBA" id="ARBA00048968"/>
    </source>
</evidence>
<dbReference type="Proteomes" id="UP001321475">
    <property type="component" value="Chromosome"/>
</dbReference>
<evidence type="ECO:0000256" key="6">
    <source>
        <dbReference type="ARBA" id="ARBA00022801"/>
    </source>
</evidence>
<dbReference type="InterPro" id="IPR011324">
    <property type="entry name" value="Cytotoxic_necrot_fac-like_cat"/>
</dbReference>
<comment type="catalytic activity">
    <reaction evidence="1">
        <text>inosine + phosphate = alpha-D-ribose 1-phosphate + hypoxanthine</text>
        <dbReference type="Rhea" id="RHEA:27646"/>
        <dbReference type="ChEBI" id="CHEBI:17368"/>
        <dbReference type="ChEBI" id="CHEBI:17596"/>
        <dbReference type="ChEBI" id="CHEBI:43474"/>
        <dbReference type="ChEBI" id="CHEBI:57720"/>
        <dbReference type="EC" id="2.4.2.1"/>
    </reaction>
    <physiologicalReaction direction="left-to-right" evidence="1">
        <dbReference type="Rhea" id="RHEA:27647"/>
    </physiologicalReaction>
</comment>
<sequence>MHRTLHPAGAHDPDDVSKDVVRVDLGPGVVAAFTTRHGGSSPAPWSSWNLGLNVSDDPDRVRANRSRLARVVGAETRFVRQVHGVGVVPVVREHESAAGGDGLHDPWGGAQEPEGDALVTAEPGLALGILVADCVPVLLADPVHGVVAAAHAGRRGLDGGVVAATVAAMVDAGAVAGDVRAVVGPSICARCYEVPEEMRADVAARVPAAWATSGSGTPALDLPGGVRAELTRSGVGQVGSVDVCTREDDRFYSHRRATAAGSVTGRFAGVLALRADK</sequence>
<dbReference type="PANTHER" id="PTHR30616">
    <property type="entry name" value="UNCHARACTERIZED PROTEIN YFIH"/>
    <property type="match status" value="1"/>
</dbReference>
<dbReference type="Pfam" id="PF02578">
    <property type="entry name" value="Cu-oxidase_4"/>
    <property type="match status" value="1"/>
</dbReference>
<keyword evidence="7" id="KW-0862">Zinc</keyword>
<evidence type="ECO:0000256" key="8">
    <source>
        <dbReference type="ARBA" id="ARBA00023008"/>
    </source>
</evidence>
<dbReference type="EMBL" id="AP027729">
    <property type="protein sequence ID" value="BDZ43834.1"/>
    <property type="molecule type" value="Genomic_DNA"/>
</dbReference>
<evidence type="ECO:0000313" key="14">
    <source>
        <dbReference type="Proteomes" id="UP001321475"/>
    </source>
</evidence>
<comment type="catalytic activity">
    <reaction evidence="11">
        <text>S-methyl-5'-thioadenosine + phosphate = 5-(methylsulfanyl)-alpha-D-ribose 1-phosphate + adenine</text>
        <dbReference type="Rhea" id="RHEA:11852"/>
        <dbReference type="ChEBI" id="CHEBI:16708"/>
        <dbReference type="ChEBI" id="CHEBI:17509"/>
        <dbReference type="ChEBI" id="CHEBI:43474"/>
        <dbReference type="ChEBI" id="CHEBI:58533"/>
        <dbReference type="EC" id="2.4.2.28"/>
    </reaction>
    <physiologicalReaction direction="left-to-right" evidence="11">
        <dbReference type="Rhea" id="RHEA:11853"/>
    </physiologicalReaction>
</comment>
<comment type="similarity">
    <text evidence="3 12">Belongs to the purine nucleoside phosphorylase YfiH/LACC1 family.</text>
</comment>
<dbReference type="CDD" id="cd16833">
    <property type="entry name" value="YfiH"/>
    <property type="match status" value="1"/>
</dbReference>
<evidence type="ECO:0000256" key="5">
    <source>
        <dbReference type="ARBA" id="ARBA00022723"/>
    </source>
</evidence>
<evidence type="ECO:0000313" key="13">
    <source>
        <dbReference type="EMBL" id="BDZ43834.1"/>
    </source>
</evidence>
<keyword evidence="8" id="KW-0186">Copper</keyword>
<protein>
    <recommendedName>
        <fullName evidence="12">Purine nucleoside phosphorylase</fullName>
    </recommendedName>
</protein>
<evidence type="ECO:0000256" key="11">
    <source>
        <dbReference type="ARBA" id="ARBA00049893"/>
    </source>
</evidence>
<name>A0ABM8G6R5_9CELL</name>
<dbReference type="SUPFAM" id="SSF64438">
    <property type="entry name" value="CNF1/YfiH-like putative cysteine hydrolases"/>
    <property type="match status" value="1"/>
</dbReference>
<keyword evidence="4" id="KW-0808">Transferase</keyword>
<evidence type="ECO:0000256" key="7">
    <source>
        <dbReference type="ARBA" id="ARBA00022833"/>
    </source>
</evidence>
<evidence type="ECO:0000256" key="3">
    <source>
        <dbReference type="ARBA" id="ARBA00007353"/>
    </source>
</evidence>
<dbReference type="Gene3D" id="3.60.140.10">
    <property type="entry name" value="CNF1/YfiH-like putative cysteine hydrolases"/>
    <property type="match status" value="1"/>
</dbReference>
<comment type="function">
    <text evidence="2">Purine nucleoside enzyme that catalyzes the phosphorolysis of adenosine and inosine nucleosides, yielding D-ribose 1-phosphate and the respective free bases, adenine and hypoxanthine. Also catalyzes the phosphorolysis of S-methyl-5'-thioadenosine into adenine and S-methyl-5-thio-alpha-D-ribose 1-phosphate. Also has adenosine deaminase activity.</text>
</comment>
<comment type="catalytic activity">
    <reaction evidence="9">
        <text>adenosine + H2O + H(+) = inosine + NH4(+)</text>
        <dbReference type="Rhea" id="RHEA:24408"/>
        <dbReference type="ChEBI" id="CHEBI:15377"/>
        <dbReference type="ChEBI" id="CHEBI:15378"/>
        <dbReference type="ChEBI" id="CHEBI:16335"/>
        <dbReference type="ChEBI" id="CHEBI:17596"/>
        <dbReference type="ChEBI" id="CHEBI:28938"/>
        <dbReference type="EC" id="3.5.4.4"/>
    </reaction>
    <physiologicalReaction direction="left-to-right" evidence="9">
        <dbReference type="Rhea" id="RHEA:24409"/>
    </physiologicalReaction>
</comment>
<gene>
    <name evidence="13" type="ORF">GCM10025865_31330</name>
</gene>
<organism evidence="13 14">
    <name type="scientific">Paraoerskovia sediminicola</name>
    <dbReference type="NCBI Taxonomy" id="1138587"/>
    <lineage>
        <taxon>Bacteria</taxon>
        <taxon>Bacillati</taxon>
        <taxon>Actinomycetota</taxon>
        <taxon>Actinomycetes</taxon>
        <taxon>Micrococcales</taxon>
        <taxon>Cellulomonadaceae</taxon>
        <taxon>Paraoerskovia</taxon>
    </lineage>
</organism>
<keyword evidence="5" id="KW-0479">Metal-binding</keyword>
<dbReference type="NCBIfam" id="TIGR00726">
    <property type="entry name" value="peptidoglycan editing factor PgeF"/>
    <property type="match status" value="1"/>
</dbReference>